<proteinExistence type="predicted"/>
<accession>A0ACC1QZC9</accession>
<gene>
    <name evidence="1" type="ORF">NLG97_g3627</name>
</gene>
<protein>
    <submittedName>
        <fullName evidence="1">Uncharacterized protein</fullName>
    </submittedName>
</protein>
<dbReference type="EMBL" id="JANAKD010000311">
    <property type="protein sequence ID" value="KAJ3495114.1"/>
    <property type="molecule type" value="Genomic_DNA"/>
</dbReference>
<organism evidence="1 2">
    <name type="scientific">Lecanicillium saksenae</name>
    <dbReference type="NCBI Taxonomy" id="468837"/>
    <lineage>
        <taxon>Eukaryota</taxon>
        <taxon>Fungi</taxon>
        <taxon>Dikarya</taxon>
        <taxon>Ascomycota</taxon>
        <taxon>Pezizomycotina</taxon>
        <taxon>Sordariomycetes</taxon>
        <taxon>Hypocreomycetidae</taxon>
        <taxon>Hypocreales</taxon>
        <taxon>Cordycipitaceae</taxon>
        <taxon>Lecanicillium</taxon>
    </lineage>
</organism>
<reference evidence="1" key="1">
    <citation type="submission" date="2022-07" db="EMBL/GenBank/DDBJ databases">
        <title>Genome Sequence of Lecanicillium saksenae.</title>
        <authorList>
            <person name="Buettner E."/>
        </authorList>
    </citation>
    <scope>NUCLEOTIDE SEQUENCE</scope>
    <source>
        <strain evidence="1">VT-O1</strain>
    </source>
</reference>
<evidence type="ECO:0000313" key="2">
    <source>
        <dbReference type="Proteomes" id="UP001148737"/>
    </source>
</evidence>
<evidence type="ECO:0000313" key="1">
    <source>
        <dbReference type="EMBL" id="KAJ3495114.1"/>
    </source>
</evidence>
<dbReference type="Proteomes" id="UP001148737">
    <property type="component" value="Unassembled WGS sequence"/>
</dbReference>
<sequence length="223" mass="25068">MLPQCVGDPPPNSLEPCQQIEALQCEMLRLEKLKVESQKVARHDADFAQFQNDVETLIPKATVAVDELAQLYGQQESAEKYKMIQNCQQTIEESTDQAFRHCFANLADLAAKQDREIQHLKRTPADLLLVADPAPSAAASTNVYQHARESAILPTICAKQSENTNHPVATRPTKRHRADEELFQSTANQDAELDREKRVLDDQTRFGHFTQLQALMRDSGSSE</sequence>
<comment type="caution">
    <text evidence="1">The sequence shown here is derived from an EMBL/GenBank/DDBJ whole genome shotgun (WGS) entry which is preliminary data.</text>
</comment>
<name>A0ACC1QZC9_9HYPO</name>
<keyword evidence="2" id="KW-1185">Reference proteome</keyword>